<dbReference type="InterPro" id="IPR036085">
    <property type="entry name" value="PAZ_dom_sf"/>
</dbReference>
<feature type="domain" description="Protein argonaute N-terminal" evidence="1">
    <location>
        <begin position="35"/>
        <end position="165"/>
    </location>
</feature>
<gene>
    <name evidence="2" type="primary">AGO1_2</name>
    <name evidence="2" type="ORF">AMECASPLE_021453</name>
</gene>
<evidence type="ECO:0000313" key="2">
    <source>
        <dbReference type="EMBL" id="MEQ2284415.1"/>
    </source>
</evidence>
<proteinExistence type="predicted"/>
<dbReference type="PANTHER" id="PTHR22891">
    <property type="entry name" value="EUKARYOTIC TRANSLATION INITIATION FACTOR 2C"/>
    <property type="match status" value="1"/>
</dbReference>
<dbReference type="SUPFAM" id="SSF101690">
    <property type="entry name" value="PAZ domain"/>
    <property type="match status" value="1"/>
</dbReference>
<sequence length="227" mass="25792">MEPGSSGAVPLGVFPPPLQQVFHAPRRPGMGTVGKPIKLLANYFEVEIPKMDVYHYEVDIKPDKCPRRVNREVVEYMVQHFKPQLFGDRKPVYDGKKNIYTVLALPIGSEKVDFEVTIPGEGKDRIFKVSIRWLAKVSWRLLQETLVSGRLQVPLDSVQALDVAMRHLASMRYIIANSLLNTYRPEDTQGLLCVRSHCHLEVCMLFYVYGNTCAAKVEVFFVAKITI</sequence>
<keyword evidence="3" id="KW-1185">Reference proteome</keyword>
<evidence type="ECO:0000313" key="3">
    <source>
        <dbReference type="Proteomes" id="UP001469553"/>
    </source>
</evidence>
<name>A0ABV0XSF5_9TELE</name>
<dbReference type="Pfam" id="PF16486">
    <property type="entry name" value="ArgoN"/>
    <property type="match status" value="1"/>
</dbReference>
<evidence type="ECO:0000259" key="1">
    <source>
        <dbReference type="Pfam" id="PF16486"/>
    </source>
</evidence>
<comment type="caution">
    <text evidence="2">The sequence shown here is derived from an EMBL/GenBank/DDBJ whole genome shotgun (WGS) entry which is preliminary data.</text>
</comment>
<accession>A0ABV0XSF5</accession>
<organism evidence="2 3">
    <name type="scientific">Ameca splendens</name>
    <dbReference type="NCBI Taxonomy" id="208324"/>
    <lineage>
        <taxon>Eukaryota</taxon>
        <taxon>Metazoa</taxon>
        <taxon>Chordata</taxon>
        <taxon>Craniata</taxon>
        <taxon>Vertebrata</taxon>
        <taxon>Euteleostomi</taxon>
        <taxon>Actinopterygii</taxon>
        <taxon>Neopterygii</taxon>
        <taxon>Teleostei</taxon>
        <taxon>Neoteleostei</taxon>
        <taxon>Acanthomorphata</taxon>
        <taxon>Ovalentaria</taxon>
        <taxon>Atherinomorphae</taxon>
        <taxon>Cyprinodontiformes</taxon>
        <taxon>Goodeidae</taxon>
        <taxon>Ameca</taxon>
    </lineage>
</organism>
<reference evidence="2 3" key="1">
    <citation type="submission" date="2021-06" db="EMBL/GenBank/DDBJ databases">
        <authorList>
            <person name="Palmer J.M."/>
        </authorList>
    </citation>
    <scope>NUCLEOTIDE SEQUENCE [LARGE SCALE GENOMIC DNA]</scope>
    <source>
        <strain evidence="2 3">AS_MEX2019</strain>
        <tissue evidence="2">Muscle</tissue>
    </source>
</reference>
<dbReference type="InterPro" id="IPR032474">
    <property type="entry name" value="Argonaute_N"/>
</dbReference>
<dbReference type="Proteomes" id="UP001469553">
    <property type="component" value="Unassembled WGS sequence"/>
</dbReference>
<protein>
    <submittedName>
        <fullName evidence="2">Argonaute 1</fullName>
    </submittedName>
</protein>
<dbReference type="EMBL" id="JAHRIP010011253">
    <property type="protein sequence ID" value="MEQ2284415.1"/>
    <property type="molecule type" value="Genomic_DNA"/>
</dbReference>